<accession>A0A2H3S3L6</accession>
<name>A0A2H3S3L6_FUSFU</name>
<feature type="region of interest" description="Disordered" evidence="1">
    <location>
        <begin position="43"/>
        <end position="73"/>
    </location>
</feature>
<gene>
    <name evidence="2" type="ORF">C2S_6407</name>
</gene>
<dbReference type="AlphaFoldDB" id="A0A2H3S3L6"/>
<evidence type="ECO:0000313" key="3">
    <source>
        <dbReference type="Proteomes" id="UP000760494"/>
    </source>
</evidence>
<dbReference type="EMBL" id="CABFJX010000168">
    <property type="protein sequence ID" value="VTT66382.1"/>
    <property type="molecule type" value="Genomic_DNA"/>
</dbReference>
<dbReference type="Proteomes" id="UP000760494">
    <property type="component" value="Unassembled WGS sequence"/>
</dbReference>
<evidence type="ECO:0000256" key="1">
    <source>
        <dbReference type="SAM" id="MobiDB-lite"/>
    </source>
</evidence>
<proteinExistence type="predicted"/>
<comment type="caution">
    <text evidence="2">The sequence shown here is derived from an EMBL/GenBank/DDBJ whole genome shotgun (WGS) entry which is preliminary data.</text>
</comment>
<organism evidence="2 3">
    <name type="scientific">Fusarium fujikuroi</name>
    <name type="common">Bakanae and foot rot disease fungus</name>
    <name type="synonym">Gibberella fujikuroi</name>
    <dbReference type="NCBI Taxonomy" id="5127"/>
    <lineage>
        <taxon>Eukaryota</taxon>
        <taxon>Fungi</taxon>
        <taxon>Dikarya</taxon>
        <taxon>Ascomycota</taxon>
        <taxon>Pezizomycotina</taxon>
        <taxon>Sordariomycetes</taxon>
        <taxon>Hypocreomycetidae</taxon>
        <taxon>Hypocreales</taxon>
        <taxon>Nectriaceae</taxon>
        <taxon>Fusarium</taxon>
        <taxon>Fusarium fujikuroi species complex</taxon>
    </lineage>
</organism>
<evidence type="ECO:0000313" key="2">
    <source>
        <dbReference type="EMBL" id="VTT66382.1"/>
    </source>
</evidence>
<sequence length="73" mass="7853">MTALATPADGKKFIPQLNKSWQRGSRDYSGLATGGKFIWIPEVSESLDPPDTGTHNGTASPSRLALTSLHRQS</sequence>
<reference evidence="2" key="1">
    <citation type="submission" date="2019-05" db="EMBL/GenBank/DDBJ databases">
        <authorList>
            <person name="Piombo E."/>
        </authorList>
    </citation>
    <scope>NUCLEOTIDE SEQUENCE</scope>
    <source>
        <strain evidence="2">C2S</strain>
    </source>
</reference>
<protein>
    <submittedName>
        <fullName evidence="2">Uncharacterized protein</fullName>
    </submittedName>
</protein>